<accession>A0A813KV69</accession>
<evidence type="ECO:0000256" key="1">
    <source>
        <dbReference type="SAM" id="SignalP"/>
    </source>
</evidence>
<gene>
    <name evidence="3" type="ORF">PGLA2088_LOCUS37774</name>
</gene>
<reference evidence="3" key="1">
    <citation type="submission" date="2021-02" db="EMBL/GenBank/DDBJ databases">
        <authorList>
            <person name="Dougan E. K."/>
            <person name="Rhodes N."/>
            <person name="Thang M."/>
            <person name="Chan C."/>
        </authorList>
    </citation>
    <scope>NUCLEOTIDE SEQUENCE</scope>
</reference>
<dbReference type="SUPFAM" id="SSF52025">
    <property type="entry name" value="PA domain"/>
    <property type="match status" value="1"/>
</dbReference>
<sequence length="210" mass="22551">MVAISALRAVLIAALWQLALPSTLSFTGSQGASASYTGRPAAWNAYLPNFGNPKLSYTTPLDRESYKVQPQFYGRVVLDPGSVGDPRSLGCAPMPATVKVEALAVLLERGLCSFREKALNAFNAGYSAVLISNTLEGDAKVPDMTSGTESQDRLVELSAWAVPKETGDALRTWLSTDNSLRLEVVDGFPLKSHLGPFQEDAQGLRNVFSI</sequence>
<proteinExistence type="predicted"/>
<protein>
    <recommendedName>
        <fullName evidence="2">PA domain-containing protein</fullName>
    </recommendedName>
</protein>
<feature type="chain" id="PRO_5033032514" description="PA domain-containing protein" evidence="1">
    <location>
        <begin position="26"/>
        <end position="210"/>
    </location>
</feature>
<dbReference type="Pfam" id="PF02225">
    <property type="entry name" value="PA"/>
    <property type="match status" value="1"/>
</dbReference>
<dbReference type="InterPro" id="IPR003137">
    <property type="entry name" value="PA_domain"/>
</dbReference>
<comment type="caution">
    <text evidence="3">The sequence shown here is derived from an EMBL/GenBank/DDBJ whole genome shotgun (WGS) entry which is preliminary data.</text>
</comment>
<dbReference type="AlphaFoldDB" id="A0A813KV69"/>
<dbReference type="EMBL" id="CAJNNW010032558">
    <property type="protein sequence ID" value="CAE8713998.1"/>
    <property type="molecule type" value="Genomic_DNA"/>
</dbReference>
<dbReference type="Proteomes" id="UP000626109">
    <property type="component" value="Unassembled WGS sequence"/>
</dbReference>
<evidence type="ECO:0000313" key="3">
    <source>
        <dbReference type="EMBL" id="CAE8713998.1"/>
    </source>
</evidence>
<feature type="domain" description="PA" evidence="2">
    <location>
        <begin position="87"/>
        <end position="170"/>
    </location>
</feature>
<evidence type="ECO:0000313" key="4">
    <source>
        <dbReference type="Proteomes" id="UP000626109"/>
    </source>
</evidence>
<dbReference type="InterPro" id="IPR046450">
    <property type="entry name" value="PA_dom_sf"/>
</dbReference>
<dbReference type="Gene3D" id="3.50.30.30">
    <property type="match status" value="1"/>
</dbReference>
<organism evidence="3 4">
    <name type="scientific">Polarella glacialis</name>
    <name type="common">Dinoflagellate</name>
    <dbReference type="NCBI Taxonomy" id="89957"/>
    <lineage>
        <taxon>Eukaryota</taxon>
        <taxon>Sar</taxon>
        <taxon>Alveolata</taxon>
        <taxon>Dinophyceae</taxon>
        <taxon>Suessiales</taxon>
        <taxon>Suessiaceae</taxon>
        <taxon>Polarella</taxon>
    </lineage>
</organism>
<keyword evidence="1" id="KW-0732">Signal</keyword>
<evidence type="ECO:0000259" key="2">
    <source>
        <dbReference type="Pfam" id="PF02225"/>
    </source>
</evidence>
<name>A0A813KV69_POLGL</name>
<feature type="signal peptide" evidence="1">
    <location>
        <begin position="1"/>
        <end position="25"/>
    </location>
</feature>